<keyword evidence="1" id="KW-0812">Transmembrane</keyword>
<name>B9XH20_PEDPL</name>
<organism evidence="2 3">
    <name type="scientific">Pedosphaera parvula (strain Ellin514)</name>
    <dbReference type="NCBI Taxonomy" id="320771"/>
    <lineage>
        <taxon>Bacteria</taxon>
        <taxon>Pseudomonadati</taxon>
        <taxon>Verrucomicrobiota</taxon>
        <taxon>Pedosphaerae</taxon>
        <taxon>Pedosphaerales</taxon>
        <taxon>Pedosphaeraceae</taxon>
        <taxon>Pedosphaera</taxon>
    </lineage>
</organism>
<protein>
    <submittedName>
        <fullName evidence="2">Uncharacterized protein</fullName>
    </submittedName>
</protein>
<keyword evidence="1" id="KW-0472">Membrane</keyword>
<dbReference type="RefSeq" id="WP_007415116.1">
    <property type="nucleotide sequence ID" value="NZ_ABOX02000013.1"/>
</dbReference>
<evidence type="ECO:0000313" key="3">
    <source>
        <dbReference type="Proteomes" id="UP000003688"/>
    </source>
</evidence>
<dbReference type="AlphaFoldDB" id="B9XH20"/>
<evidence type="ECO:0000313" key="2">
    <source>
        <dbReference type="EMBL" id="EEF60941.1"/>
    </source>
</evidence>
<gene>
    <name evidence="2" type="ORF">Cflav_PD4110</name>
</gene>
<accession>B9XH20</accession>
<evidence type="ECO:0000256" key="1">
    <source>
        <dbReference type="SAM" id="Phobius"/>
    </source>
</evidence>
<comment type="caution">
    <text evidence="2">The sequence shown here is derived from an EMBL/GenBank/DDBJ whole genome shotgun (WGS) entry which is preliminary data.</text>
</comment>
<dbReference type="EMBL" id="ABOX02000013">
    <property type="protein sequence ID" value="EEF60941.1"/>
    <property type="molecule type" value="Genomic_DNA"/>
</dbReference>
<sequence>MNFGNAMGRLPDHCLDKIPPCVGAAQCQFLIIGAGMAAAISLPVATLIAETNLPLT</sequence>
<dbReference type="STRING" id="320771.Cflav_PD4110"/>
<keyword evidence="3" id="KW-1185">Reference proteome</keyword>
<proteinExistence type="predicted"/>
<dbReference type="Proteomes" id="UP000003688">
    <property type="component" value="Unassembled WGS sequence"/>
</dbReference>
<feature type="transmembrane region" description="Helical" evidence="1">
    <location>
        <begin position="29"/>
        <end position="49"/>
    </location>
</feature>
<reference evidence="2 3" key="1">
    <citation type="journal article" date="2011" name="J. Bacteriol.">
        <title>Genome sequence of 'Pedosphaera parvula' Ellin514, an aerobic Verrucomicrobial isolate from pasture soil.</title>
        <authorList>
            <person name="Kant R."/>
            <person name="van Passel M.W."/>
            <person name="Sangwan P."/>
            <person name="Palva A."/>
            <person name="Lucas S."/>
            <person name="Copeland A."/>
            <person name="Lapidus A."/>
            <person name="Glavina Del Rio T."/>
            <person name="Dalin E."/>
            <person name="Tice H."/>
            <person name="Bruce D."/>
            <person name="Goodwin L."/>
            <person name="Pitluck S."/>
            <person name="Chertkov O."/>
            <person name="Larimer F.W."/>
            <person name="Land M.L."/>
            <person name="Hauser L."/>
            <person name="Brettin T.S."/>
            <person name="Detter J.C."/>
            <person name="Han S."/>
            <person name="de Vos W.M."/>
            <person name="Janssen P.H."/>
            <person name="Smidt H."/>
        </authorList>
    </citation>
    <scope>NUCLEOTIDE SEQUENCE [LARGE SCALE GENOMIC DNA]</scope>
    <source>
        <strain evidence="2 3">Ellin514</strain>
    </source>
</reference>
<keyword evidence="1" id="KW-1133">Transmembrane helix</keyword>